<feature type="domain" description="CusB-like beta-barrel" evidence="6">
    <location>
        <begin position="375"/>
        <end position="443"/>
    </location>
</feature>
<keyword evidence="5" id="KW-1133">Transmembrane helix</keyword>
<dbReference type="EMBL" id="CP036264">
    <property type="protein sequence ID" value="QEF99040.1"/>
    <property type="molecule type" value="Genomic_DNA"/>
</dbReference>
<proteinExistence type="predicted"/>
<evidence type="ECO:0000256" key="3">
    <source>
        <dbReference type="SAM" id="Coils"/>
    </source>
</evidence>
<feature type="transmembrane region" description="Helical" evidence="5">
    <location>
        <begin position="209"/>
        <end position="228"/>
    </location>
</feature>
<dbReference type="PANTHER" id="PTHR32347">
    <property type="entry name" value="EFFLUX SYSTEM COMPONENT YKNX-RELATED"/>
    <property type="match status" value="1"/>
</dbReference>
<dbReference type="Gene3D" id="1.10.287.470">
    <property type="entry name" value="Helix hairpin bin"/>
    <property type="match status" value="1"/>
</dbReference>
<keyword evidence="8" id="KW-1185">Reference proteome</keyword>
<evidence type="ECO:0000313" key="8">
    <source>
        <dbReference type="Proteomes" id="UP000321353"/>
    </source>
</evidence>
<dbReference type="Gene3D" id="2.40.30.170">
    <property type="match status" value="1"/>
</dbReference>
<evidence type="ECO:0000259" key="6">
    <source>
        <dbReference type="Pfam" id="PF25954"/>
    </source>
</evidence>
<sequence>MSSTRPSLTTPQGRSAESGSGSARPAGDVARPDADAAQLTATAAATAESAKPLALIQCVAEAKDQTAAIIAMVNFIAKQFPTSRVRCGLGTTQLRRFYECRLGWLGPASELFQNAADGWNDDASSLPTRPDVPAMDRAQSNAAPSELLRLNLDDDVGLGRCVLWIDGGELTAADRTWLRRALPSLRAIVWMRGGGVTTQMWRWLSHSGMIGRIYIGLAALAVVLMMIWPVSYRVRCTTVVRPKHSRIVSAPFDATLQAAHVQPGDAVQRGDVLISLDGRPLRLELEAIEAQIGQVLKERDVAMVGGRVAESQQAKLKIRELNRQRDLLISRLDRLNVTSPIDGIIVLGDLHRSIGAPLETGQAVLEIAPLGEMVVELEIPEYEIGYVAEGMPARVRLTANEGGAIEQPIDTVYPSAELRDDQNVFIGHIHVDNQDGTLRPGMRGDAIAYGPVRPWLWSLIRSGWEKTLWWVGY</sequence>
<evidence type="ECO:0000256" key="4">
    <source>
        <dbReference type="SAM" id="MobiDB-lite"/>
    </source>
</evidence>
<dbReference type="SUPFAM" id="SSF111369">
    <property type="entry name" value="HlyD-like secretion proteins"/>
    <property type="match status" value="1"/>
</dbReference>
<keyword evidence="2 3" id="KW-0175">Coiled coil</keyword>
<dbReference type="AlphaFoldDB" id="A0A5B9MG92"/>
<feature type="region of interest" description="Disordered" evidence="4">
    <location>
        <begin position="1"/>
        <end position="35"/>
    </location>
</feature>
<organism evidence="7 8">
    <name type="scientific">Stieleria maiorica</name>
    <dbReference type="NCBI Taxonomy" id="2795974"/>
    <lineage>
        <taxon>Bacteria</taxon>
        <taxon>Pseudomonadati</taxon>
        <taxon>Planctomycetota</taxon>
        <taxon>Planctomycetia</taxon>
        <taxon>Pirellulales</taxon>
        <taxon>Pirellulaceae</taxon>
        <taxon>Stieleria</taxon>
    </lineage>
</organism>
<evidence type="ECO:0000256" key="2">
    <source>
        <dbReference type="ARBA" id="ARBA00023054"/>
    </source>
</evidence>
<dbReference type="InterPro" id="IPR050465">
    <property type="entry name" value="UPF0194_transport"/>
</dbReference>
<evidence type="ECO:0000313" key="7">
    <source>
        <dbReference type="EMBL" id="QEF99040.1"/>
    </source>
</evidence>
<dbReference type="Gene3D" id="2.40.50.100">
    <property type="match status" value="1"/>
</dbReference>
<name>A0A5B9MG92_9BACT</name>
<feature type="compositionally biased region" description="Low complexity" evidence="4">
    <location>
        <begin position="13"/>
        <end position="27"/>
    </location>
</feature>
<dbReference type="Proteomes" id="UP000321353">
    <property type="component" value="Chromosome"/>
</dbReference>
<accession>A0A5B9MG92</accession>
<feature type="compositionally biased region" description="Polar residues" evidence="4">
    <location>
        <begin position="1"/>
        <end position="12"/>
    </location>
</feature>
<comment type="subcellular location">
    <subcellularLocation>
        <location evidence="1">Cell envelope</location>
    </subcellularLocation>
</comment>
<dbReference type="GO" id="GO:0030313">
    <property type="term" value="C:cell envelope"/>
    <property type="evidence" value="ECO:0007669"/>
    <property type="project" value="UniProtKB-SubCell"/>
</dbReference>
<dbReference type="KEGG" id="smam:Mal15_30990"/>
<evidence type="ECO:0000256" key="5">
    <source>
        <dbReference type="SAM" id="Phobius"/>
    </source>
</evidence>
<gene>
    <name evidence="7" type="ORF">Mal15_30990</name>
</gene>
<keyword evidence="5" id="KW-0472">Membrane</keyword>
<dbReference type="Pfam" id="PF25954">
    <property type="entry name" value="Beta-barrel_RND_2"/>
    <property type="match status" value="1"/>
</dbReference>
<reference evidence="7 8" key="1">
    <citation type="submission" date="2019-02" db="EMBL/GenBank/DDBJ databases">
        <title>Planctomycetal bacteria perform biofilm scaping via a novel small molecule.</title>
        <authorList>
            <person name="Jeske O."/>
            <person name="Boedeker C."/>
            <person name="Wiegand S."/>
            <person name="Breitling P."/>
            <person name="Kallscheuer N."/>
            <person name="Jogler M."/>
            <person name="Rohde M."/>
            <person name="Petersen J."/>
            <person name="Medema M.H."/>
            <person name="Surup F."/>
            <person name="Jogler C."/>
        </authorList>
    </citation>
    <scope>NUCLEOTIDE SEQUENCE [LARGE SCALE GENOMIC DNA]</scope>
    <source>
        <strain evidence="7 8">Mal15</strain>
    </source>
</reference>
<keyword evidence="5" id="KW-0812">Transmembrane</keyword>
<protein>
    <submittedName>
        <fullName evidence="7">HlyD family secretion protein</fullName>
    </submittedName>
</protein>
<dbReference type="PANTHER" id="PTHR32347:SF23">
    <property type="entry name" value="BLL5650 PROTEIN"/>
    <property type="match status" value="1"/>
</dbReference>
<evidence type="ECO:0000256" key="1">
    <source>
        <dbReference type="ARBA" id="ARBA00004196"/>
    </source>
</evidence>
<dbReference type="InterPro" id="IPR058792">
    <property type="entry name" value="Beta-barrel_RND_2"/>
</dbReference>
<feature type="coiled-coil region" evidence="3">
    <location>
        <begin position="311"/>
        <end position="338"/>
    </location>
</feature>
<dbReference type="RefSeq" id="WP_147868504.1">
    <property type="nucleotide sequence ID" value="NZ_CP036264.1"/>
</dbReference>